<organism evidence="1 2">
    <name type="scientific">Candidatus Kaiserbacteria bacterium CG17_big_fil_post_rev_8_21_14_2_50_51_7</name>
    <dbReference type="NCBI Taxonomy" id="1974613"/>
    <lineage>
        <taxon>Bacteria</taxon>
        <taxon>Candidatus Kaiseribacteriota</taxon>
    </lineage>
</organism>
<dbReference type="Proteomes" id="UP000228497">
    <property type="component" value="Unassembled WGS sequence"/>
</dbReference>
<sequence>ASVSAKVAIEVGNSTIPVQYMKAAAFYEQTKGLCIAFSHRKDNLKDLVALYRTGYFSDAASEQEFSAITGAPKKREIQR</sequence>
<dbReference type="AlphaFoldDB" id="A0A2M7FC50"/>
<evidence type="ECO:0000313" key="2">
    <source>
        <dbReference type="Proteomes" id="UP000228497"/>
    </source>
</evidence>
<name>A0A2M7FC50_9BACT</name>
<accession>A0A2M7FC50</accession>
<evidence type="ECO:0000313" key="1">
    <source>
        <dbReference type="EMBL" id="PIV87072.1"/>
    </source>
</evidence>
<proteinExistence type="predicted"/>
<protein>
    <submittedName>
        <fullName evidence="1">Uncharacterized protein</fullName>
    </submittedName>
</protein>
<comment type="caution">
    <text evidence="1">The sequence shown here is derived from an EMBL/GenBank/DDBJ whole genome shotgun (WGS) entry which is preliminary data.</text>
</comment>
<dbReference type="EMBL" id="PFFD01000072">
    <property type="protein sequence ID" value="PIV87072.1"/>
    <property type="molecule type" value="Genomic_DNA"/>
</dbReference>
<feature type="non-terminal residue" evidence="1">
    <location>
        <position position="1"/>
    </location>
</feature>
<gene>
    <name evidence="1" type="ORF">COW49_01610</name>
</gene>
<reference evidence="2" key="1">
    <citation type="submission" date="2017-09" db="EMBL/GenBank/DDBJ databases">
        <title>Depth-based differentiation of microbial function through sediment-hosted aquifers and enrichment of novel symbionts in the deep terrestrial subsurface.</title>
        <authorList>
            <person name="Probst A.J."/>
            <person name="Ladd B."/>
            <person name="Jarett J.K."/>
            <person name="Geller-Mcgrath D.E."/>
            <person name="Sieber C.M.K."/>
            <person name="Emerson J.B."/>
            <person name="Anantharaman K."/>
            <person name="Thomas B.C."/>
            <person name="Malmstrom R."/>
            <person name="Stieglmeier M."/>
            <person name="Klingl A."/>
            <person name="Woyke T."/>
            <person name="Ryan C.M."/>
            <person name="Banfield J.F."/>
        </authorList>
    </citation>
    <scope>NUCLEOTIDE SEQUENCE [LARGE SCALE GENOMIC DNA]</scope>
</reference>